<evidence type="ECO:0000313" key="3">
    <source>
        <dbReference type="Proteomes" id="UP000659654"/>
    </source>
</evidence>
<evidence type="ECO:0000313" key="2">
    <source>
        <dbReference type="EMBL" id="CAD5233267.1"/>
    </source>
</evidence>
<keyword evidence="3" id="KW-1185">Reference proteome</keyword>
<protein>
    <submittedName>
        <fullName evidence="2">(pine wood nematode) hypothetical protein</fullName>
    </submittedName>
</protein>
<feature type="compositionally biased region" description="Low complexity" evidence="1">
    <location>
        <begin position="7"/>
        <end position="24"/>
    </location>
</feature>
<sequence>MMSNLRSSESSCYSTTFSESTYESHGSEEPISYDSELTSDEIQLKGKEKSELAAEKLQNLKITVPEQNPQTAQILRKYFLGFCTPSRAESLVRENSDFRLYMRNSADLTGLKDWDFPEIADKIQLTMIHRHFNGVYSHYPIEQADVNGNKRFYVDYGGQIDQVFPTILSLIKFYKANYILARDFCDVFPKPEQLSSVSSSE</sequence>
<organism evidence="2 3">
    <name type="scientific">Bursaphelenchus xylophilus</name>
    <name type="common">Pinewood nematode worm</name>
    <name type="synonym">Aphelenchoides xylophilus</name>
    <dbReference type="NCBI Taxonomy" id="6326"/>
    <lineage>
        <taxon>Eukaryota</taxon>
        <taxon>Metazoa</taxon>
        <taxon>Ecdysozoa</taxon>
        <taxon>Nematoda</taxon>
        <taxon>Chromadorea</taxon>
        <taxon>Rhabditida</taxon>
        <taxon>Tylenchina</taxon>
        <taxon>Tylenchomorpha</taxon>
        <taxon>Aphelenchoidea</taxon>
        <taxon>Aphelenchoididae</taxon>
        <taxon>Bursaphelenchus</taxon>
    </lineage>
</organism>
<dbReference type="SUPFAM" id="SSF55550">
    <property type="entry name" value="SH2 domain"/>
    <property type="match status" value="1"/>
</dbReference>
<dbReference type="EMBL" id="CAJFCV020000006">
    <property type="protein sequence ID" value="CAG9128051.1"/>
    <property type="molecule type" value="Genomic_DNA"/>
</dbReference>
<dbReference type="Proteomes" id="UP000582659">
    <property type="component" value="Unassembled WGS sequence"/>
</dbReference>
<accession>A0A811M1A8</accession>
<dbReference type="Proteomes" id="UP000659654">
    <property type="component" value="Unassembled WGS sequence"/>
</dbReference>
<dbReference type="Gene3D" id="3.30.505.10">
    <property type="entry name" value="SH2 domain"/>
    <property type="match status" value="1"/>
</dbReference>
<dbReference type="AlphaFoldDB" id="A0A811M1A8"/>
<evidence type="ECO:0000256" key="1">
    <source>
        <dbReference type="SAM" id="MobiDB-lite"/>
    </source>
</evidence>
<name>A0A811M1A8_BURXY</name>
<dbReference type="PANTHER" id="PTHR31128">
    <property type="entry name" value="PROTEIN CBR-CLEC-135-RELATED"/>
    <property type="match status" value="1"/>
</dbReference>
<dbReference type="InterPro" id="IPR036860">
    <property type="entry name" value="SH2_dom_sf"/>
</dbReference>
<reference evidence="2" key="1">
    <citation type="submission" date="2020-09" db="EMBL/GenBank/DDBJ databases">
        <authorList>
            <person name="Kikuchi T."/>
        </authorList>
    </citation>
    <scope>NUCLEOTIDE SEQUENCE</scope>
    <source>
        <strain evidence="2">Ka4C1</strain>
    </source>
</reference>
<proteinExistence type="predicted"/>
<gene>
    <name evidence="2" type="ORF">BXYJ_LOCUS13358</name>
</gene>
<feature type="region of interest" description="Disordered" evidence="1">
    <location>
        <begin position="1"/>
        <end position="35"/>
    </location>
</feature>
<comment type="caution">
    <text evidence="2">The sequence shown here is derived from an EMBL/GenBank/DDBJ whole genome shotgun (WGS) entry which is preliminary data.</text>
</comment>
<dbReference type="EMBL" id="CAJFDI010000006">
    <property type="protein sequence ID" value="CAD5233267.1"/>
    <property type="molecule type" value="Genomic_DNA"/>
</dbReference>